<dbReference type="AlphaFoldDB" id="A0A7I4Z3R6"/>
<dbReference type="OrthoDB" id="5802052at2759"/>
<keyword evidence="3" id="KW-1185">Reference proteome</keyword>
<dbReference type="Proteomes" id="UP000025227">
    <property type="component" value="Unplaced"/>
</dbReference>
<name>A0A7I4Z3R6_HAECO</name>
<dbReference type="SUPFAM" id="SSF63707">
    <property type="entry name" value="Ganglioside M2 (gm2) activator"/>
    <property type="match status" value="1"/>
</dbReference>
<evidence type="ECO:0000313" key="4">
    <source>
        <dbReference type="WBParaSite" id="HCON_00179570-00005"/>
    </source>
</evidence>
<dbReference type="InterPro" id="IPR036846">
    <property type="entry name" value="GM2-AP_sf"/>
</dbReference>
<feature type="chain" id="PRO_5029599184" evidence="2">
    <location>
        <begin position="18"/>
        <end position="252"/>
    </location>
</feature>
<reference evidence="4" key="1">
    <citation type="submission" date="2020-12" db="UniProtKB">
        <authorList>
            <consortium name="WormBaseParasite"/>
        </authorList>
    </citation>
    <scope>IDENTIFICATION</scope>
    <source>
        <strain evidence="4">MHco3</strain>
    </source>
</reference>
<evidence type="ECO:0000256" key="1">
    <source>
        <dbReference type="ARBA" id="ARBA00022729"/>
    </source>
</evidence>
<evidence type="ECO:0000313" key="3">
    <source>
        <dbReference type="Proteomes" id="UP000025227"/>
    </source>
</evidence>
<feature type="signal peptide" evidence="2">
    <location>
        <begin position="1"/>
        <end position="17"/>
    </location>
</feature>
<keyword evidence="1 2" id="KW-0732">Signal</keyword>
<protein>
    <submittedName>
        <fullName evidence="4">ML domain-containing protein</fullName>
    </submittedName>
</protein>
<evidence type="ECO:0000256" key="2">
    <source>
        <dbReference type="SAM" id="SignalP"/>
    </source>
</evidence>
<accession>A0A7I4Z3R6</accession>
<sequence>MWFLAVILMLLSFPSSAEKAEVKIRVSGACSPVYLQRKGIDINKYRPSIRFNPDKIHLLPENPLIPGCVKIKAEGVEITRPLRNLVAEVELRIGGTPNPTNPTLPCSKKIDGRINQCFCSKVEGTCVFCDFCKQLKTQSSISATKKFTAHKNIGDDCKCDEMLPGLYDIETEMCTPEIEDVKDYIPPEIQTNILEKRPVSMFITVYLMDLEPRNESYLSAFGRAILQRRMAQSTVACFLLGIDVKVALPQYV</sequence>
<proteinExistence type="predicted"/>
<dbReference type="WBParaSite" id="HCON_00179570-00005">
    <property type="protein sequence ID" value="HCON_00179570-00005"/>
    <property type="gene ID" value="HCON_00179570"/>
</dbReference>
<organism evidence="3 4">
    <name type="scientific">Haemonchus contortus</name>
    <name type="common">Barber pole worm</name>
    <dbReference type="NCBI Taxonomy" id="6289"/>
    <lineage>
        <taxon>Eukaryota</taxon>
        <taxon>Metazoa</taxon>
        <taxon>Ecdysozoa</taxon>
        <taxon>Nematoda</taxon>
        <taxon>Chromadorea</taxon>
        <taxon>Rhabditida</taxon>
        <taxon>Rhabditina</taxon>
        <taxon>Rhabditomorpha</taxon>
        <taxon>Strongyloidea</taxon>
        <taxon>Trichostrongylidae</taxon>
        <taxon>Haemonchus</taxon>
    </lineage>
</organism>